<evidence type="ECO:0000256" key="1">
    <source>
        <dbReference type="SAM" id="MobiDB-lite"/>
    </source>
</evidence>
<gene>
    <name evidence="3" type="ORF">GCM10009827_047790</name>
</gene>
<dbReference type="Proteomes" id="UP001501470">
    <property type="component" value="Unassembled WGS sequence"/>
</dbReference>
<protein>
    <recommendedName>
        <fullName evidence="2">CheW-like domain-containing protein</fullName>
    </recommendedName>
</protein>
<name>A0ABN2ATK5_9ACTN</name>
<organism evidence="3 4">
    <name type="scientific">Dactylosporangium maewongense</name>
    <dbReference type="NCBI Taxonomy" id="634393"/>
    <lineage>
        <taxon>Bacteria</taxon>
        <taxon>Bacillati</taxon>
        <taxon>Actinomycetota</taxon>
        <taxon>Actinomycetes</taxon>
        <taxon>Micromonosporales</taxon>
        <taxon>Micromonosporaceae</taxon>
        <taxon>Dactylosporangium</taxon>
    </lineage>
</organism>
<dbReference type="Pfam" id="PF01584">
    <property type="entry name" value="CheW"/>
    <property type="match status" value="1"/>
</dbReference>
<dbReference type="Gene3D" id="2.30.30.40">
    <property type="entry name" value="SH3 Domains"/>
    <property type="match status" value="1"/>
</dbReference>
<keyword evidence="4" id="KW-1185">Reference proteome</keyword>
<accession>A0ABN2ATK5</accession>
<dbReference type="InterPro" id="IPR036061">
    <property type="entry name" value="CheW-like_dom_sf"/>
</dbReference>
<reference evidence="3 4" key="1">
    <citation type="journal article" date="2019" name="Int. J. Syst. Evol. Microbiol.">
        <title>The Global Catalogue of Microorganisms (GCM) 10K type strain sequencing project: providing services to taxonomists for standard genome sequencing and annotation.</title>
        <authorList>
            <consortium name="The Broad Institute Genomics Platform"/>
            <consortium name="The Broad Institute Genome Sequencing Center for Infectious Disease"/>
            <person name="Wu L."/>
            <person name="Ma J."/>
        </authorList>
    </citation>
    <scope>NUCLEOTIDE SEQUENCE [LARGE SCALE GENOMIC DNA]</scope>
    <source>
        <strain evidence="3 4">JCM 15933</strain>
    </source>
</reference>
<dbReference type="EMBL" id="BAAAQD010000009">
    <property type="protein sequence ID" value="GAA1525517.1"/>
    <property type="molecule type" value="Genomic_DNA"/>
</dbReference>
<proteinExistence type="predicted"/>
<feature type="region of interest" description="Disordered" evidence="1">
    <location>
        <begin position="144"/>
        <end position="179"/>
    </location>
</feature>
<dbReference type="SMART" id="SM00260">
    <property type="entry name" value="CheW"/>
    <property type="match status" value="1"/>
</dbReference>
<evidence type="ECO:0000313" key="3">
    <source>
        <dbReference type="EMBL" id="GAA1525517.1"/>
    </source>
</evidence>
<dbReference type="InterPro" id="IPR002545">
    <property type="entry name" value="CheW-lke_dom"/>
</dbReference>
<dbReference type="SUPFAM" id="SSF50341">
    <property type="entry name" value="CheW-like"/>
    <property type="match status" value="1"/>
</dbReference>
<evidence type="ECO:0000313" key="4">
    <source>
        <dbReference type="Proteomes" id="UP001501470"/>
    </source>
</evidence>
<feature type="domain" description="CheW-like" evidence="2">
    <location>
        <begin position="9"/>
        <end position="146"/>
    </location>
</feature>
<dbReference type="Gene3D" id="2.40.50.180">
    <property type="entry name" value="CheA-289, Domain 4"/>
    <property type="match status" value="1"/>
</dbReference>
<dbReference type="PROSITE" id="PS50851">
    <property type="entry name" value="CHEW"/>
    <property type="match status" value="1"/>
</dbReference>
<feature type="compositionally biased region" description="Basic and acidic residues" evidence="1">
    <location>
        <begin position="168"/>
        <end position="179"/>
    </location>
</feature>
<comment type="caution">
    <text evidence="3">The sequence shown here is derived from an EMBL/GenBank/DDBJ whole genome shotgun (WGS) entry which is preliminary data.</text>
</comment>
<evidence type="ECO:0000259" key="2">
    <source>
        <dbReference type="PROSITE" id="PS50851"/>
    </source>
</evidence>
<sequence>MTAVTEAPPGLSLVFGVGDLLCALPLREVVETIRPLPVQPLAGTADVLLGVSVIRGLAVPVVDTARLLGAAAERPSRFVTTRTGGGPLAYATGPVRGVLPVEPDADRPPPPMLAASATRIVAAVGVLDARPLLFLSSEWPLPSAPRDEWPLTSPSPSPSPRTSSSTSTEHDEWPVHDGT</sequence>